<dbReference type="Proteomes" id="UP001594351">
    <property type="component" value="Unassembled WGS sequence"/>
</dbReference>
<evidence type="ECO:0000256" key="1">
    <source>
        <dbReference type="ARBA" id="ARBA00005836"/>
    </source>
</evidence>
<comment type="caution">
    <text evidence="4">The sequence shown here is derived from an EMBL/GenBank/DDBJ whole genome shotgun (WGS) entry which is preliminary data.</text>
</comment>
<reference evidence="4 5" key="1">
    <citation type="submission" date="2024-09" db="EMBL/GenBank/DDBJ databases">
        <title>Laminarin stimulates single cell rates of sulfate reduction while oxygen inhibits transcriptomic activity in coastal marine sediment.</title>
        <authorList>
            <person name="Lindsay M."/>
            <person name="Orcutt B."/>
            <person name="Emerson D."/>
            <person name="Stepanauskas R."/>
            <person name="D'Angelo T."/>
        </authorList>
    </citation>
    <scope>NUCLEOTIDE SEQUENCE [LARGE SCALE GENOMIC DNA]</scope>
    <source>
        <strain evidence="4">SAG AM-311-K15</strain>
    </source>
</reference>
<evidence type="ECO:0000313" key="4">
    <source>
        <dbReference type="EMBL" id="MFC1853066.1"/>
    </source>
</evidence>
<name>A0ABV6Z3Z4_UNCC1</name>
<sequence>MLSKQTFSQLSVFFMMLVLTFLTLPVLHAADPLLEILDQELKREMKELNKQEHSPYYMSYTVVDTTSFQASASFGALTDSDKSHHRNFAVMVRIGDHTLDSTHEIRGDFMSSYLRRQRSFVPLPLDLNADALSATIWKETNKRYNQAVDIYSKVKANVAVKIEEEDNSADFSIVSQPEVFEEASLEFDSLLPDPRMLEEKVKKFSQPFLENVNIYNARAEVVFYTGRQYIVSSEGTKIVQNKSIIRLFITSVIKSDDGMELPLYKSYSAFTPQELPSDEKILADVAEMVQMLETLKNAPVVEPYSGPVLLSGRAAGVFFHEIFGHRVEGHRLKEEDDSQTFKKKINQKVLPDHMSVHFDPLLKKYEDIELMGYYRYDDEGVKAQKVNIIEAGILKNFLMSRSPLEDFTASNGHGRAALGYAPVARQSNMIITSTSLLPMDQLRAQLIAELKKQEKPFGLRFDDIVGGFTFTGRFIPNAFNVIPTVVYKVYPDGRPDELVRGVDLVGTPLVMFSNITQAGDEYDVFNGICGAESGGVPVSAVCPALLVTKVEVQKKFKSQERPPILPRPDSDSISTND</sequence>
<dbReference type="Pfam" id="PF19289">
    <property type="entry name" value="PmbA_TldD_3rd"/>
    <property type="match status" value="1"/>
</dbReference>
<proteinExistence type="inferred from homology"/>
<protein>
    <submittedName>
        <fullName evidence="4">TldD/PmbA family protein</fullName>
    </submittedName>
</protein>
<evidence type="ECO:0000256" key="2">
    <source>
        <dbReference type="SAM" id="MobiDB-lite"/>
    </source>
</evidence>
<evidence type="ECO:0000259" key="3">
    <source>
        <dbReference type="Pfam" id="PF19289"/>
    </source>
</evidence>
<dbReference type="SUPFAM" id="SSF111283">
    <property type="entry name" value="Putative modulator of DNA gyrase, PmbA/TldD"/>
    <property type="match status" value="1"/>
</dbReference>
<dbReference type="InterPro" id="IPR036059">
    <property type="entry name" value="TldD/PmbA_sf"/>
</dbReference>
<dbReference type="PANTHER" id="PTHR30624">
    <property type="entry name" value="UNCHARACTERIZED PROTEIN TLDD AND PMBA"/>
    <property type="match status" value="1"/>
</dbReference>
<dbReference type="EMBL" id="JBHPBY010000414">
    <property type="protein sequence ID" value="MFC1853066.1"/>
    <property type="molecule type" value="Genomic_DNA"/>
</dbReference>
<dbReference type="InterPro" id="IPR051463">
    <property type="entry name" value="Peptidase_U62_metallo"/>
</dbReference>
<dbReference type="InterPro" id="IPR045569">
    <property type="entry name" value="Metalloprtase-TldD/E_C"/>
</dbReference>
<gene>
    <name evidence="4" type="ORF">ACFL27_22945</name>
</gene>
<keyword evidence="5" id="KW-1185">Reference proteome</keyword>
<comment type="similarity">
    <text evidence="1">Belongs to the peptidase U62 family.</text>
</comment>
<feature type="region of interest" description="Disordered" evidence="2">
    <location>
        <begin position="557"/>
        <end position="577"/>
    </location>
</feature>
<evidence type="ECO:0000313" key="5">
    <source>
        <dbReference type="Proteomes" id="UP001594351"/>
    </source>
</evidence>
<feature type="domain" description="Metalloprotease TldD/E C-terminal" evidence="3">
    <location>
        <begin position="307"/>
        <end position="553"/>
    </location>
</feature>
<accession>A0ABV6Z3Z4</accession>
<dbReference type="PANTHER" id="PTHR30624:SF0">
    <property type="entry name" value="METALLOPROTEASE SLR0863"/>
    <property type="match status" value="1"/>
</dbReference>
<organism evidence="4 5">
    <name type="scientific">candidate division CSSED10-310 bacterium</name>
    <dbReference type="NCBI Taxonomy" id="2855610"/>
    <lineage>
        <taxon>Bacteria</taxon>
        <taxon>Bacteria division CSSED10-310</taxon>
    </lineage>
</organism>